<gene>
    <name evidence="1" type="ORF">PS712_01199</name>
</gene>
<reference evidence="1 2" key="1">
    <citation type="submission" date="2019-09" db="EMBL/GenBank/DDBJ databases">
        <authorList>
            <person name="Chandra G."/>
            <person name="Truman W A."/>
        </authorList>
    </citation>
    <scope>NUCLEOTIDE SEQUENCE [LARGE SCALE GENOMIC DNA]</scope>
    <source>
        <strain evidence="1">PS712</strain>
    </source>
</reference>
<sequence>MTQTRADFHEQNHAGAQAEALRLFEQKTVLQGGWLNWVASQLYALRPAEYASMVRRELARLQEISEN</sequence>
<dbReference type="EMBL" id="CABVIB010000004">
    <property type="protein sequence ID" value="VVN82268.1"/>
    <property type="molecule type" value="Genomic_DNA"/>
</dbReference>
<dbReference type="RefSeq" id="WP_150701448.1">
    <property type="nucleotide sequence ID" value="NZ_CABVIB010000004.1"/>
</dbReference>
<dbReference type="OrthoDB" id="7018021at2"/>
<evidence type="ECO:0000313" key="2">
    <source>
        <dbReference type="Proteomes" id="UP000326018"/>
    </source>
</evidence>
<dbReference type="Proteomes" id="UP000326018">
    <property type="component" value="Unassembled WGS sequence"/>
</dbReference>
<name>A0A5E7ASB9_PSEFL</name>
<evidence type="ECO:0000313" key="1">
    <source>
        <dbReference type="EMBL" id="VVN82268.1"/>
    </source>
</evidence>
<accession>A0A5E7ASB9</accession>
<protein>
    <submittedName>
        <fullName evidence="1">Uncharacterized protein</fullName>
    </submittedName>
</protein>
<organism evidence="1 2">
    <name type="scientific">Pseudomonas fluorescens</name>
    <dbReference type="NCBI Taxonomy" id="294"/>
    <lineage>
        <taxon>Bacteria</taxon>
        <taxon>Pseudomonadati</taxon>
        <taxon>Pseudomonadota</taxon>
        <taxon>Gammaproteobacteria</taxon>
        <taxon>Pseudomonadales</taxon>
        <taxon>Pseudomonadaceae</taxon>
        <taxon>Pseudomonas</taxon>
    </lineage>
</organism>
<dbReference type="AlphaFoldDB" id="A0A5E7ASB9"/>
<proteinExistence type="predicted"/>